<sequence>MLGEKLCWRTEDDPKHWGSVRGSATTITYLGDSRFCLVEDILCGENARDGAVIHVTVFGLMYDQKGELQTKGYNLRAQSAEYIRELLPSKLPLMSYGAHAEQYTLSVSNIAGPPDHRCALRLSKHTINSTSSVDM</sequence>
<feature type="non-terminal residue" evidence="1">
    <location>
        <position position="1"/>
    </location>
</feature>
<dbReference type="EMBL" id="RWGY01000007">
    <property type="protein sequence ID" value="TVU38366.1"/>
    <property type="molecule type" value="Genomic_DNA"/>
</dbReference>
<accession>A0A5J9VS39</accession>
<keyword evidence="2" id="KW-1185">Reference proteome</keyword>
<dbReference type="Gramene" id="TVU38366">
    <property type="protein sequence ID" value="TVU38366"/>
    <property type="gene ID" value="EJB05_11731"/>
</dbReference>
<dbReference type="Proteomes" id="UP000324897">
    <property type="component" value="Chromosome 4"/>
</dbReference>
<dbReference type="OrthoDB" id="582849at2759"/>
<evidence type="ECO:0000313" key="1">
    <source>
        <dbReference type="EMBL" id="TVU38366.1"/>
    </source>
</evidence>
<comment type="caution">
    <text evidence="1">The sequence shown here is derived from an EMBL/GenBank/DDBJ whole genome shotgun (WGS) entry which is preliminary data.</text>
</comment>
<reference evidence="1 2" key="1">
    <citation type="journal article" date="2019" name="Sci. Rep.">
        <title>A high-quality genome of Eragrostis curvula grass provides insights into Poaceae evolution and supports new strategies to enhance forage quality.</title>
        <authorList>
            <person name="Carballo J."/>
            <person name="Santos B.A.C.M."/>
            <person name="Zappacosta D."/>
            <person name="Garbus I."/>
            <person name="Selva J.P."/>
            <person name="Gallo C.A."/>
            <person name="Diaz A."/>
            <person name="Albertini E."/>
            <person name="Caccamo M."/>
            <person name="Echenique V."/>
        </authorList>
    </citation>
    <scope>NUCLEOTIDE SEQUENCE [LARGE SCALE GENOMIC DNA]</scope>
    <source>
        <strain evidence="2">cv. Victoria</strain>
        <tissue evidence="1">Leaf</tissue>
    </source>
</reference>
<name>A0A5J9VS39_9POAL</name>
<gene>
    <name evidence="1" type="ORF">EJB05_11731</name>
</gene>
<protein>
    <submittedName>
        <fullName evidence="1">Uncharacterized protein</fullName>
    </submittedName>
</protein>
<organism evidence="1 2">
    <name type="scientific">Eragrostis curvula</name>
    <name type="common">weeping love grass</name>
    <dbReference type="NCBI Taxonomy" id="38414"/>
    <lineage>
        <taxon>Eukaryota</taxon>
        <taxon>Viridiplantae</taxon>
        <taxon>Streptophyta</taxon>
        <taxon>Embryophyta</taxon>
        <taxon>Tracheophyta</taxon>
        <taxon>Spermatophyta</taxon>
        <taxon>Magnoliopsida</taxon>
        <taxon>Liliopsida</taxon>
        <taxon>Poales</taxon>
        <taxon>Poaceae</taxon>
        <taxon>PACMAD clade</taxon>
        <taxon>Chloridoideae</taxon>
        <taxon>Eragrostideae</taxon>
        <taxon>Eragrostidinae</taxon>
        <taxon>Eragrostis</taxon>
    </lineage>
</organism>
<proteinExistence type="predicted"/>
<dbReference type="AlphaFoldDB" id="A0A5J9VS39"/>
<evidence type="ECO:0000313" key="2">
    <source>
        <dbReference type="Proteomes" id="UP000324897"/>
    </source>
</evidence>